<dbReference type="SUPFAM" id="SSF48452">
    <property type="entry name" value="TPR-like"/>
    <property type="match status" value="1"/>
</dbReference>
<dbReference type="NCBIfam" id="TIGR00756">
    <property type="entry name" value="PPR"/>
    <property type="match status" value="6"/>
</dbReference>
<name>A0A4Y7KGN6_PAPSO</name>
<feature type="repeat" description="PPR" evidence="3">
    <location>
        <begin position="318"/>
        <end position="352"/>
    </location>
</feature>
<gene>
    <name evidence="4" type="ORF">C5167_048003</name>
</gene>
<dbReference type="AlphaFoldDB" id="A0A4Y7KGN6"/>
<proteinExistence type="inferred from homology"/>
<feature type="repeat" description="PPR" evidence="3">
    <location>
        <begin position="283"/>
        <end position="317"/>
    </location>
</feature>
<dbReference type="Gramene" id="RZC72523">
    <property type="protein sequence ID" value="RZC72523"/>
    <property type="gene ID" value="C5167_048003"/>
</dbReference>
<dbReference type="OrthoDB" id="185373at2759"/>
<dbReference type="InterPro" id="IPR002885">
    <property type="entry name" value="PPR_rpt"/>
</dbReference>
<accession>A0A4Y7KGN6</accession>
<feature type="repeat" description="PPR" evidence="3">
    <location>
        <begin position="353"/>
        <end position="388"/>
    </location>
</feature>
<dbReference type="GO" id="GO:0009507">
    <property type="term" value="C:chloroplast"/>
    <property type="evidence" value="ECO:0007669"/>
    <property type="project" value="TreeGrafter"/>
</dbReference>
<dbReference type="Gene3D" id="1.25.40.10">
    <property type="entry name" value="Tetratricopeptide repeat domain"/>
    <property type="match status" value="4"/>
</dbReference>
<dbReference type="Proteomes" id="UP000316621">
    <property type="component" value="Chromosome 8"/>
</dbReference>
<dbReference type="OMA" id="SRSEWAY"/>
<dbReference type="Pfam" id="PF01535">
    <property type="entry name" value="PPR"/>
    <property type="match status" value="1"/>
</dbReference>
<evidence type="ECO:0000313" key="4">
    <source>
        <dbReference type="EMBL" id="RZC72523.1"/>
    </source>
</evidence>
<sequence length="531" mass="61545">MFEPLLYCRRASMALRRRNCCFRSILFVVPSVSRVYVSRTYVYSCSLPFLVPPSSSARHYHFVQDPIGSRETQDSESYLGLLISRVRVGNNEDEVFQSLLQDHRCVSICLSKILVERLLRRFEDDWKSALGFFRWAGMQADYSHTQEAYDKMVDILGKAKQLETMYLLVEEMKEKNYVTLNTIAKLMRRFAGAGKHKDAVKMFDDLGRFGLEKDTESMNLLLDTLCKEKRVEHARGIFLELKKHISPNAHTFNIFIHGWCSANRVDEAIWTIQEMKGHGCLPCVISHSTVIQAYCKQSNFSKVYELLDEMDTQGCSPNVVTYTTIIHYLDKAKRFDEALQVRERMKLTGCKPDTLFYNTLIHVLGRVGLLQEATRVFEVEMPMNSIIPNASTYNTMITMFCHHSQEQAALNVLNNMEKSALCKPDLRTFNPLLKMYFRDGKTDCSLNALLDDMTNKHYLGLDLSTSTLLIHGFCRANKLERAYQIFEDMIKQEITPRYQTCRLLLDELKQKDMHDTSDRIESLMRQMKKSN</sequence>
<reference evidence="4 5" key="1">
    <citation type="journal article" date="2018" name="Science">
        <title>The opium poppy genome and morphinan production.</title>
        <authorList>
            <person name="Guo L."/>
            <person name="Winzer T."/>
            <person name="Yang X."/>
            <person name="Li Y."/>
            <person name="Ning Z."/>
            <person name="He Z."/>
            <person name="Teodor R."/>
            <person name="Lu Y."/>
            <person name="Bowser T.A."/>
            <person name="Graham I.A."/>
            <person name="Ye K."/>
        </authorList>
    </citation>
    <scope>NUCLEOTIDE SEQUENCE [LARGE SCALE GENOMIC DNA]</scope>
    <source>
        <strain evidence="5">cv. HN1</strain>
        <tissue evidence="4">Leaves</tissue>
    </source>
</reference>
<comment type="similarity">
    <text evidence="1">Belongs to the PPR family. P subfamily.</text>
</comment>
<dbReference type="Pfam" id="PF13041">
    <property type="entry name" value="PPR_2"/>
    <property type="match status" value="2"/>
</dbReference>
<evidence type="ECO:0000313" key="5">
    <source>
        <dbReference type="Proteomes" id="UP000316621"/>
    </source>
</evidence>
<evidence type="ECO:0000256" key="3">
    <source>
        <dbReference type="PROSITE-ProRule" id="PRU00708"/>
    </source>
</evidence>
<dbReference type="PANTHER" id="PTHR47936:SF1">
    <property type="entry name" value="PENTATRICOPEPTIDE REPEAT-CONTAINING PROTEIN GUN1, CHLOROPLASTIC"/>
    <property type="match status" value="1"/>
</dbReference>
<feature type="repeat" description="PPR" evidence="3">
    <location>
        <begin position="389"/>
        <end position="423"/>
    </location>
</feature>
<dbReference type="EMBL" id="CM010722">
    <property type="protein sequence ID" value="RZC72523.1"/>
    <property type="molecule type" value="Genomic_DNA"/>
</dbReference>
<dbReference type="Pfam" id="PF12854">
    <property type="entry name" value="PPR_1"/>
    <property type="match status" value="1"/>
</dbReference>
<dbReference type="Pfam" id="PF13812">
    <property type="entry name" value="PPR_3"/>
    <property type="match status" value="1"/>
</dbReference>
<feature type="repeat" description="PPR" evidence="3">
    <location>
        <begin position="248"/>
        <end position="282"/>
    </location>
</feature>
<keyword evidence="5" id="KW-1185">Reference proteome</keyword>
<organism evidence="4 5">
    <name type="scientific">Papaver somniferum</name>
    <name type="common">Opium poppy</name>
    <dbReference type="NCBI Taxonomy" id="3469"/>
    <lineage>
        <taxon>Eukaryota</taxon>
        <taxon>Viridiplantae</taxon>
        <taxon>Streptophyta</taxon>
        <taxon>Embryophyta</taxon>
        <taxon>Tracheophyta</taxon>
        <taxon>Spermatophyta</taxon>
        <taxon>Magnoliopsida</taxon>
        <taxon>Ranunculales</taxon>
        <taxon>Papaveraceae</taxon>
        <taxon>Papaveroideae</taxon>
        <taxon>Papaver</taxon>
    </lineage>
</organism>
<dbReference type="InterPro" id="IPR011990">
    <property type="entry name" value="TPR-like_helical_dom_sf"/>
</dbReference>
<feature type="repeat" description="PPR" evidence="3">
    <location>
        <begin position="462"/>
        <end position="496"/>
    </location>
</feature>
<evidence type="ECO:0008006" key="6">
    <source>
        <dbReference type="Google" id="ProtNLM"/>
    </source>
</evidence>
<keyword evidence="2" id="KW-0677">Repeat</keyword>
<evidence type="ECO:0000256" key="2">
    <source>
        <dbReference type="ARBA" id="ARBA00022737"/>
    </source>
</evidence>
<evidence type="ECO:0000256" key="1">
    <source>
        <dbReference type="ARBA" id="ARBA00007626"/>
    </source>
</evidence>
<dbReference type="PROSITE" id="PS51375">
    <property type="entry name" value="PPR"/>
    <property type="match status" value="6"/>
</dbReference>
<dbReference type="GO" id="GO:0010019">
    <property type="term" value="P:chloroplast-nucleus signaling pathway"/>
    <property type="evidence" value="ECO:0007669"/>
    <property type="project" value="TreeGrafter"/>
</dbReference>
<dbReference type="GO" id="GO:0031930">
    <property type="term" value="P:mitochondria-nucleus signaling pathway"/>
    <property type="evidence" value="ECO:0007669"/>
    <property type="project" value="TreeGrafter"/>
</dbReference>
<protein>
    <recommendedName>
        <fullName evidence="6">Pentacotripeptide-repeat region of PRORP domain-containing protein</fullName>
    </recommendedName>
</protein>
<dbReference type="PANTHER" id="PTHR47936">
    <property type="entry name" value="PPR_LONG DOMAIN-CONTAINING PROTEIN"/>
    <property type="match status" value="1"/>
</dbReference>